<accession>A0ABY9QTH0</accession>
<dbReference type="Proteomes" id="UP001183127">
    <property type="component" value="Chromosome"/>
</dbReference>
<organism evidence="1 2">
    <name type="scientific">Pseudomonas entomophila</name>
    <dbReference type="NCBI Taxonomy" id="312306"/>
    <lineage>
        <taxon>Bacteria</taxon>
        <taxon>Pseudomonadati</taxon>
        <taxon>Pseudomonadota</taxon>
        <taxon>Gammaproteobacteria</taxon>
        <taxon>Pseudomonadales</taxon>
        <taxon>Pseudomonadaceae</taxon>
        <taxon>Pseudomonas</taxon>
    </lineage>
</organism>
<evidence type="ECO:0000313" key="1">
    <source>
        <dbReference type="EMBL" id="WMW07345.1"/>
    </source>
</evidence>
<dbReference type="RefSeq" id="WP_011535297.1">
    <property type="nucleotide sequence ID" value="NZ_CP132921.1"/>
</dbReference>
<gene>
    <name evidence="1" type="ORF">RAH46_08380</name>
</gene>
<keyword evidence="2" id="KW-1185">Reference proteome</keyword>
<name>A0ABY9QTH0_9PSED</name>
<protein>
    <submittedName>
        <fullName evidence="1">Uncharacterized protein</fullName>
    </submittedName>
</protein>
<reference evidence="1 2" key="1">
    <citation type="submission" date="2023-08" db="EMBL/GenBank/DDBJ databases">
        <title>Complete Genome Sequence of Pseudomonas entomophila TVIN A01.</title>
        <authorList>
            <person name="Shelke T."/>
            <person name="Mahar N.S."/>
            <person name="Gupta I."/>
            <person name="Gupta V."/>
        </authorList>
    </citation>
    <scope>NUCLEOTIDE SEQUENCE [LARGE SCALE GENOMIC DNA]</scope>
    <source>
        <strain evidence="1 2">TVIN-A01</strain>
    </source>
</reference>
<evidence type="ECO:0000313" key="2">
    <source>
        <dbReference type="Proteomes" id="UP001183127"/>
    </source>
</evidence>
<dbReference type="GeneID" id="32807244"/>
<proteinExistence type="predicted"/>
<sequence length="236" mass="26140">MPNENIIELHGSIDLVDIPEFDAAPVRVLVAVTHPGIIPRSEWLASCVQQYSGAPIPYQLHLDKHTFEAGEALELEAILIAGWGEGSEKARVTLPLALDHAATRVEQNITFAGSEPGGQRMAAPDFKQITGSVLAANIEDLSGHQLFTDLYEVRLNDDGQKVFNQISENVYQMRDLNAPFSLYYDQQVLENDGVRHDLSFMLQAPSGNFVAGRNLRNIDLETLEAGMQVELRNARF</sequence>
<dbReference type="EMBL" id="CP132921">
    <property type="protein sequence ID" value="WMW07345.1"/>
    <property type="molecule type" value="Genomic_DNA"/>
</dbReference>